<reference evidence="3 4" key="1">
    <citation type="journal article" date="2023" name="Nucleic Acids Res.">
        <title>The hologenome of Daphnia magna reveals possible DNA methylation and microbiome-mediated evolution of the host genome.</title>
        <authorList>
            <person name="Chaturvedi A."/>
            <person name="Li X."/>
            <person name="Dhandapani V."/>
            <person name="Marshall H."/>
            <person name="Kissane S."/>
            <person name="Cuenca-Cambronero M."/>
            <person name="Asole G."/>
            <person name="Calvet F."/>
            <person name="Ruiz-Romero M."/>
            <person name="Marangio P."/>
            <person name="Guigo R."/>
            <person name="Rago D."/>
            <person name="Mirbahai L."/>
            <person name="Eastwood N."/>
            <person name="Colbourne J.K."/>
            <person name="Zhou J."/>
            <person name="Mallon E."/>
            <person name="Orsini L."/>
        </authorList>
    </citation>
    <scope>NUCLEOTIDE SEQUENCE [LARGE SCALE GENOMIC DNA]</scope>
    <source>
        <strain evidence="3">LRV0_1</strain>
    </source>
</reference>
<name>A0ABQ9ZC11_9CRUS</name>
<comment type="caution">
    <text evidence="3">The sequence shown here is derived from an EMBL/GenBank/DDBJ whole genome shotgun (WGS) entry which is preliminary data.</text>
</comment>
<organism evidence="3 4">
    <name type="scientific">Daphnia magna</name>
    <dbReference type="NCBI Taxonomy" id="35525"/>
    <lineage>
        <taxon>Eukaryota</taxon>
        <taxon>Metazoa</taxon>
        <taxon>Ecdysozoa</taxon>
        <taxon>Arthropoda</taxon>
        <taxon>Crustacea</taxon>
        <taxon>Branchiopoda</taxon>
        <taxon>Diplostraca</taxon>
        <taxon>Cladocera</taxon>
        <taxon>Anomopoda</taxon>
        <taxon>Daphniidae</taxon>
        <taxon>Daphnia</taxon>
    </lineage>
</organism>
<evidence type="ECO:0000313" key="3">
    <source>
        <dbReference type="EMBL" id="KAK4010447.1"/>
    </source>
</evidence>
<feature type="signal peptide" evidence="2">
    <location>
        <begin position="1"/>
        <end position="22"/>
    </location>
</feature>
<protein>
    <submittedName>
        <fullName evidence="3">Uncharacterized protein</fullName>
    </submittedName>
</protein>
<accession>A0ABQ9ZC11</accession>
<feature type="region of interest" description="Disordered" evidence="1">
    <location>
        <begin position="122"/>
        <end position="146"/>
    </location>
</feature>
<keyword evidence="2" id="KW-0732">Signal</keyword>
<sequence>MLKHLFIVFVIFMLKCNSHASADEFDEEDIDAEGPEVVDSFARTYEVAPYPWQLWNFPSYQPRPRIPQDVDDNEGPAPYADPRFVTNHCHSGHSYTTTTSNMCTFTTTIILTVTETTTIPFPTTTSSSTTTDAITESASSTLPPAV</sequence>
<proteinExistence type="predicted"/>
<evidence type="ECO:0000256" key="2">
    <source>
        <dbReference type="SAM" id="SignalP"/>
    </source>
</evidence>
<feature type="chain" id="PRO_5045986416" evidence="2">
    <location>
        <begin position="23"/>
        <end position="146"/>
    </location>
</feature>
<gene>
    <name evidence="3" type="ORF">OUZ56_019590</name>
</gene>
<evidence type="ECO:0000313" key="4">
    <source>
        <dbReference type="Proteomes" id="UP001234178"/>
    </source>
</evidence>
<dbReference type="Proteomes" id="UP001234178">
    <property type="component" value="Unassembled WGS sequence"/>
</dbReference>
<evidence type="ECO:0000256" key="1">
    <source>
        <dbReference type="SAM" id="MobiDB-lite"/>
    </source>
</evidence>
<dbReference type="EMBL" id="JAOYFB010000003">
    <property type="protein sequence ID" value="KAK4010447.1"/>
    <property type="molecule type" value="Genomic_DNA"/>
</dbReference>
<keyword evidence="4" id="KW-1185">Reference proteome</keyword>